<evidence type="ECO:0000256" key="2">
    <source>
        <dbReference type="ARBA" id="ARBA00012122"/>
    </source>
</evidence>
<evidence type="ECO:0000259" key="5">
    <source>
        <dbReference type="Pfam" id="PF01869"/>
    </source>
</evidence>
<reference evidence="8" key="1">
    <citation type="submission" date="2017-02" db="UniProtKB">
        <authorList>
            <consortium name="WormBaseParasite"/>
        </authorList>
    </citation>
    <scope>IDENTIFICATION</scope>
</reference>
<comment type="similarity">
    <text evidence="1">Belongs to the eukaryotic-type N-acetylglucosamine kinase family.</text>
</comment>
<evidence type="ECO:0000256" key="4">
    <source>
        <dbReference type="ARBA" id="ARBA00031123"/>
    </source>
</evidence>
<evidence type="ECO:0000256" key="1">
    <source>
        <dbReference type="ARBA" id="ARBA00006198"/>
    </source>
</evidence>
<dbReference type="Gene3D" id="3.30.420.40">
    <property type="match status" value="1"/>
</dbReference>
<dbReference type="AlphaFoldDB" id="A0A0M3K0Y9"/>
<dbReference type="Pfam" id="PF01869">
    <property type="entry name" value="BcrAD_BadFG"/>
    <property type="match status" value="1"/>
</dbReference>
<keyword evidence="7" id="KW-1185">Reference proteome</keyword>
<dbReference type="WBParaSite" id="ASIM_0001451001-mRNA-1">
    <property type="protein sequence ID" value="ASIM_0001451001-mRNA-1"/>
    <property type="gene ID" value="ASIM_0001451001"/>
</dbReference>
<accession>A0A0M3K0Y9</accession>
<proteinExistence type="inferred from homology"/>
<dbReference type="Gene3D" id="3.40.50.150">
    <property type="entry name" value="Vaccinia Virus protein VP39"/>
    <property type="match status" value="2"/>
</dbReference>
<dbReference type="EMBL" id="UYRR01031545">
    <property type="protein sequence ID" value="VDK50915.1"/>
    <property type="molecule type" value="Genomic_DNA"/>
</dbReference>
<dbReference type="EC" id="2.7.1.59" evidence="2"/>
<evidence type="ECO:0000256" key="3">
    <source>
        <dbReference type="ARBA" id="ARBA00014974"/>
    </source>
</evidence>
<organism evidence="8">
    <name type="scientific">Anisakis simplex</name>
    <name type="common">Herring worm</name>
    <dbReference type="NCBI Taxonomy" id="6269"/>
    <lineage>
        <taxon>Eukaryota</taxon>
        <taxon>Metazoa</taxon>
        <taxon>Ecdysozoa</taxon>
        <taxon>Nematoda</taxon>
        <taxon>Chromadorea</taxon>
        <taxon>Rhabditida</taxon>
        <taxon>Spirurina</taxon>
        <taxon>Ascaridomorpha</taxon>
        <taxon>Ascaridoidea</taxon>
        <taxon>Anisakidae</taxon>
        <taxon>Anisakis</taxon>
        <taxon>Anisakis simplex complex</taxon>
    </lineage>
</organism>
<gene>
    <name evidence="6" type="ORF">ASIM_LOCUS13920</name>
</gene>
<dbReference type="Pfam" id="PF10294">
    <property type="entry name" value="Methyltransf_16"/>
    <property type="match status" value="1"/>
</dbReference>
<dbReference type="PANTHER" id="PTHR12862:SF0">
    <property type="entry name" value="N-ACETYL-D-GLUCOSAMINE KINASE"/>
    <property type="match status" value="1"/>
</dbReference>
<feature type="domain" description="ATPase BadF/BadG/BcrA/BcrD type" evidence="5">
    <location>
        <begin position="160"/>
        <end position="512"/>
    </location>
</feature>
<protein>
    <recommendedName>
        <fullName evidence="3">N-acetyl-D-glucosamine kinase</fullName>
        <ecNumber evidence="2">2.7.1.59</ecNumber>
    </recommendedName>
    <alternativeName>
        <fullName evidence="4">GlcNAc kinase</fullName>
    </alternativeName>
</protein>
<dbReference type="InterPro" id="IPR029063">
    <property type="entry name" value="SAM-dependent_MTases_sf"/>
</dbReference>
<evidence type="ECO:0000313" key="6">
    <source>
        <dbReference type="EMBL" id="VDK50915.1"/>
    </source>
</evidence>
<dbReference type="Proteomes" id="UP000267096">
    <property type="component" value="Unassembled WGS sequence"/>
</dbReference>
<name>A0A0M3K0Y9_ANISI</name>
<evidence type="ECO:0000313" key="7">
    <source>
        <dbReference type="Proteomes" id="UP000267096"/>
    </source>
</evidence>
<dbReference type="InterPro" id="IPR043129">
    <property type="entry name" value="ATPase_NBD"/>
</dbReference>
<dbReference type="SUPFAM" id="SSF53067">
    <property type="entry name" value="Actin-like ATPase domain"/>
    <property type="match status" value="2"/>
</dbReference>
<evidence type="ECO:0000313" key="8">
    <source>
        <dbReference type="WBParaSite" id="ASIM_0001451001-mRNA-1"/>
    </source>
</evidence>
<dbReference type="GO" id="GO:0045127">
    <property type="term" value="F:N-acetylglucosamine kinase activity"/>
    <property type="evidence" value="ECO:0007669"/>
    <property type="project" value="UniProtKB-EC"/>
</dbReference>
<reference evidence="6 7" key="2">
    <citation type="submission" date="2018-11" db="EMBL/GenBank/DDBJ databases">
        <authorList>
            <consortium name="Pathogen Informatics"/>
        </authorList>
    </citation>
    <scope>NUCLEOTIDE SEQUENCE [LARGE SCALE GENOMIC DNA]</scope>
</reference>
<dbReference type="InterPro" id="IPR039758">
    <property type="entry name" value="NAGK-like"/>
</dbReference>
<dbReference type="PANTHER" id="PTHR12862">
    <property type="entry name" value="BADF TYPE ATPASE DOMAIN-CONTAINING PROTEIN"/>
    <property type="match status" value="1"/>
</dbReference>
<dbReference type="OrthoDB" id="311172at2759"/>
<dbReference type="InterPro" id="IPR002731">
    <property type="entry name" value="ATPase_BadF"/>
</dbReference>
<sequence length="539" mass="60030">NFISANHPLFHDATILELGAGATGIPGIVASKCGAKFVIFSDHPRYDEGIDWESEQSVKKVLDRLGNLNFILASDLFFDGTVFESLISTIAHILEKFPKAHCYFTYEERDSDWCIEDLLILNSLCCDRISKIQINRKTIHLGVIYSNKHCAMNSTSYFAGIEGGATHSQLVIVDKKGKKYGEWSHTGLNYYLEGFDTVANEVAVWIRGIKSELNINGPLGAVVRSFHFQLMFICRVFVLIDHTFEITSDKKYSKRSEYHLTNETANEIFKGMGLSGAEDEAINRQLVDILEKQHSDVAKQFFLTTDSVVTIAATFHKGGVVLIAGTGSTARLLKADGRVFGVGGWGHQIGDGGSGFWIANRVIRYIFDDDDGLVKAPYPTETVKRILLEHFNLGDKIEMLTLLYAKFEKANIASFTGKLVKEAPDDPLVKHVFHKAGVILGSHIRAISSHFDEEMFLDVPVVLVGSVFKSWSLLKDGFEEGVFSRDKRGNHIKKVTLYNLDETPAVGAALLAAQNIHVDIPYKHTSKVVDVLQQFQIHL</sequence>
<dbReference type="InterPro" id="IPR019410">
    <property type="entry name" value="Methyltransf_16"/>
</dbReference>